<organism evidence="2 3">
    <name type="scientific">Pseudonocardia zijingensis</name>
    <dbReference type="NCBI Taxonomy" id="153376"/>
    <lineage>
        <taxon>Bacteria</taxon>
        <taxon>Bacillati</taxon>
        <taxon>Actinomycetota</taxon>
        <taxon>Actinomycetes</taxon>
        <taxon>Pseudonocardiales</taxon>
        <taxon>Pseudonocardiaceae</taxon>
        <taxon>Pseudonocardia</taxon>
    </lineage>
</organism>
<evidence type="ECO:0000313" key="3">
    <source>
        <dbReference type="Proteomes" id="UP001499967"/>
    </source>
</evidence>
<dbReference type="PANTHER" id="PTHR41913">
    <property type="entry name" value="DUF1684 DOMAIN-CONTAINING PROTEIN"/>
    <property type="match status" value="1"/>
</dbReference>
<dbReference type="Pfam" id="PF07920">
    <property type="entry name" value="DUF1684"/>
    <property type="match status" value="1"/>
</dbReference>
<gene>
    <name evidence="2" type="ORF">GCM10009559_64750</name>
</gene>
<dbReference type="InterPro" id="IPR012467">
    <property type="entry name" value="DUF1684"/>
</dbReference>
<dbReference type="Proteomes" id="UP001499967">
    <property type="component" value="Unassembled WGS sequence"/>
</dbReference>
<dbReference type="RefSeq" id="WP_343945511.1">
    <property type="nucleotide sequence ID" value="NZ_BAAAHP010000210.1"/>
</dbReference>
<reference evidence="2 3" key="1">
    <citation type="journal article" date="2019" name="Int. J. Syst. Evol. Microbiol.">
        <title>The Global Catalogue of Microorganisms (GCM) 10K type strain sequencing project: providing services to taxonomists for standard genome sequencing and annotation.</title>
        <authorList>
            <consortium name="The Broad Institute Genomics Platform"/>
            <consortium name="The Broad Institute Genome Sequencing Center for Infectious Disease"/>
            <person name="Wu L."/>
            <person name="Ma J."/>
        </authorList>
    </citation>
    <scope>NUCLEOTIDE SEQUENCE [LARGE SCALE GENOMIC DNA]</scope>
    <source>
        <strain evidence="2 3">JCM 11117</strain>
    </source>
</reference>
<proteinExistence type="predicted"/>
<feature type="region of interest" description="Disordered" evidence="1">
    <location>
        <begin position="1"/>
        <end position="21"/>
    </location>
</feature>
<evidence type="ECO:0000313" key="2">
    <source>
        <dbReference type="EMBL" id="GAA0899707.1"/>
    </source>
</evidence>
<keyword evidence="3" id="KW-1185">Reference proteome</keyword>
<sequence>MTSSTRPAGSAGSAAYRPPAESSLQQEWTAWHTEREATLSTPHGWLSLTALHWLDATARGYDGIPGTWRATGDGGVELTAEGEAALDGTPVTGTVRLEPVDGQPGVLVEIGDRRVEVIRRTDDYALRVRDPQAITRTAFTGAPAFDLDERWVVEGRFEPYPEPRRLTVGAVVDGLQHFPTAVGVVRFALDGAEHELVAFPGKTGGLSLHFRDATSGVSTYGGGRSVALPDPDAEGRVTIDLNRTVNLPCAFTAFATCPLPPAGNRLPVAVEAGERTPPRPDLQP</sequence>
<name>A0ABN1NAG0_9PSEU</name>
<comment type="caution">
    <text evidence="2">The sequence shown here is derived from an EMBL/GenBank/DDBJ whole genome shotgun (WGS) entry which is preliminary data.</text>
</comment>
<accession>A0ABN1NAG0</accession>
<evidence type="ECO:0000256" key="1">
    <source>
        <dbReference type="SAM" id="MobiDB-lite"/>
    </source>
</evidence>
<dbReference type="EMBL" id="BAAAHP010000210">
    <property type="protein sequence ID" value="GAA0899707.1"/>
    <property type="molecule type" value="Genomic_DNA"/>
</dbReference>
<protein>
    <submittedName>
        <fullName evidence="2">DUF1684 domain-containing protein</fullName>
    </submittedName>
</protein>
<dbReference type="PANTHER" id="PTHR41913:SF1">
    <property type="entry name" value="DUF1684 DOMAIN-CONTAINING PROTEIN"/>
    <property type="match status" value="1"/>
</dbReference>